<dbReference type="RefSeq" id="XP_029958845.1">
    <property type="nucleotide sequence ID" value="XM_030102985.1"/>
</dbReference>
<dbReference type="Ensembl" id="ENSSFAT00005025717.1">
    <property type="protein sequence ID" value="ENSSFAP00005024713.1"/>
    <property type="gene ID" value="ENSSFAG00005012729.1"/>
</dbReference>
<dbReference type="SMART" id="SM00355">
    <property type="entry name" value="ZnF_C2H2"/>
    <property type="match status" value="2"/>
</dbReference>
<evidence type="ECO:0000256" key="1">
    <source>
        <dbReference type="ARBA" id="ARBA00004123"/>
    </source>
</evidence>
<proteinExistence type="predicted"/>
<keyword evidence="2" id="KW-0479">Metal-binding</keyword>
<keyword evidence="3" id="KW-0677">Repeat</keyword>
<feature type="domain" description="C2H2-type" evidence="9">
    <location>
        <begin position="240"/>
        <end position="267"/>
    </location>
</feature>
<evidence type="ECO:0000313" key="11">
    <source>
        <dbReference type="Proteomes" id="UP000472267"/>
    </source>
</evidence>
<reference evidence="10" key="3">
    <citation type="submission" date="2025-09" db="UniProtKB">
        <authorList>
            <consortium name="Ensembl"/>
        </authorList>
    </citation>
    <scope>IDENTIFICATION</scope>
</reference>
<protein>
    <submittedName>
        <fullName evidence="10">Zinc finger and SCAN domain-containing protein 31-like</fullName>
    </submittedName>
</protein>
<dbReference type="PANTHER" id="PTHR23235:SF120">
    <property type="entry name" value="KRUPPEL-LIKE FACTOR 15"/>
    <property type="match status" value="1"/>
</dbReference>
<dbReference type="InterPro" id="IPR036236">
    <property type="entry name" value="Znf_C2H2_sf"/>
</dbReference>
<keyword evidence="6" id="KW-0539">Nucleus</keyword>
<dbReference type="FunFam" id="3.30.160.60:FF:000478">
    <property type="entry name" value="Zinc finger protein 133"/>
    <property type="match status" value="1"/>
</dbReference>
<dbReference type="InParanoid" id="A0A672H6G1"/>
<gene>
    <name evidence="10" type="primary">LOC115396907</name>
</gene>
<dbReference type="InterPro" id="IPR013087">
    <property type="entry name" value="Znf_C2H2_type"/>
</dbReference>
<evidence type="ECO:0000256" key="6">
    <source>
        <dbReference type="ARBA" id="ARBA00023242"/>
    </source>
</evidence>
<dbReference type="Proteomes" id="UP000472267">
    <property type="component" value="Chromosome 11"/>
</dbReference>
<feature type="domain" description="C2H2-type" evidence="9">
    <location>
        <begin position="268"/>
        <end position="295"/>
    </location>
</feature>
<evidence type="ECO:0000259" key="9">
    <source>
        <dbReference type="PROSITE" id="PS50157"/>
    </source>
</evidence>
<sequence length="306" mass="35897">MTSVQALREFINQRLAAAAGEIFTVFQQTIVQYEEEIDRQHRFLEIILKPQVKLHRTELQQHHGCSEEQRFQQETDCCLEQGEPEPPQIKEEPEEPQPVQIKREPEEPGLLQLEENQEEPEPSQIEDHEELGTNQEGARVILQFESDSFRVPAVEEQSYSRKPDTEQLLSHDYEVHHEKKIGIFHSERMENCSETVPEKPELCQNSRTVTEKKTVHEICGKTYNQQLLVHVKTHSSERPYSCRTCGKSFRRQDNLLVHFRTHTGEKPYRCKTCGKSFNQHSILLRHTRTHTREKPYSCKAFGESFH</sequence>
<dbReference type="OMA" id="SANCKIH"/>
<reference evidence="10" key="1">
    <citation type="submission" date="2019-06" db="EMBL/GenBank/DDBJ databases">
        <authorList>
            <consortium name="Wellcome Sanger Institute Data Sharing"/>
        </authorList>
    </citation>
    <scope>NUCLEOTIDE SEQUENCE [LARGE SCALE GENOMIC DNA]</scope>
</reference>
<dbReference type="GeneID" id="115396907"/>
<dbReference type="PANTHER" id="PTHR23235">
    <property type="entry name" value="KRUEPPEL-LIKE TRANSCRIPTION FACTOR"/>
    <property type="match status" value="1"/>
</dbReference>
<evidence type="ECO:0000256" key="2">
    <source>
        <dbReference type="ARBA" id="ARBA00022723"/>
    </source>
</evidence>
<dbReference type="OrthoDB" id="6077919at2759"/>
<reference evidence="10" key="2">
    <citation type="submission" date="2025-08" db="UniProtKB">
        <authorList>
            <consortium name="Ensembl"/>
        </authorList>
    </citation>
    <scope>IDENTIFICATION</scope>
</reference>
<dbReference type="AlphaFoldDB" id="A0A672H6G1"/>
<keyword evidence="4 7" id="KW-0863">Zinc-finger</keyword>
<dbReference type="PROSITE" id="PS00028">
    <property type="entry name" value="ZINC_FINGER_C2H2_1"/>
    <property type="match status" value="2"/>
</dbReference>
<evidence type="ECO:0000256" key="7">
    <source>
        <dbReference type="PROSITE-ProRule" id="PRU00042"/>
    </source>
</evidence>
<evidence type="ECO:0000256" key="8">
    <source>
        <dbReference type="SAM" id="MobiDB-lite"/>
    </source>
</evidence>
<evidence type="ECO:0000313" key="10">
    <source>
        <dbReference type="Ensembl" id="ENSSFAP00005024713.1"/>
    </source>
</evidence>
<keyword evidence="11" id="KW-1185">Reference proteome</keyword>
<evidence type="ECO:0000256" key="4">
    <source>
        <dbReference type="ARBA" id="ARBA00022771"/>
    </source>
</evidence>
<dbReference type="Gene3D" id="3.30.160.60">
    <property type="entry name" value="Classic Zinc Finger"/>
    <property type="match status" value="2"/>
</dbReference>
<dbReference type="PROSITE" id="PS50157">
    <property type="entry name" value="ZINC_FINGER_C2H2_2"/>
    <property type="match status" value="2"/>
</dbReference>
<organism evidence="10 11">
    <name type="scientific">Salarias fasciatus</name>
    <name type="common">Jewelled blenny</name>
    <name type="synonym">Blennius fasciatus</name>
    <dbReference type="NCBI Taxonomy" id="181472"/>
    <lineage>
        <taxon>Eukaryota</taxon>
        <taxon>Metazoa</taxon>
        <taxon>Chordata</taxon>
        <taxon>Craniata</taxon>
        <taxon>Vertebrata</taxon>
        <taxon>Euteleostomi</taxon>
        <taxon>Actinopterygii</taxon>
        <taxon>Neopterygii</taxon>
        <taxon>Teleostei</taxon>
        <taxon>Neoteleostei</taxon>
        <taxon>Acanthomorphata</taxon>
        <taxon>Ovalentaria</taxon>
        <taxon>Blenniimorphae</taxon>
        <taxon>Blenniiformes</taxon>
        <taxon>Blennioidei</taxon>
        <taxon>Blenniidae</taxon>
        <taxon>Salariinae</taxon>
        <taxon>Salarias</taxon>
    </lineage>
</organism>
<name>A0A672H6G1_SALFA</name>
<feature type="region of interest" description="Disordered" evidence="8">
    <location>
        <begin position="80"/>
        <end position="101"/>
    </location>
</feature>
<evidence type="ECO:0000256" key="5">
    <source>
        <dbReference type="ARBA" id="ARBA00022833"/>
    </source>
</evidence>
<dbReference type="GO" id="GO:0000981">
    <property type="term" value="F:DNA-binding transcription factor activity, RNA polymerase II-specific"/>
    <property type="evidence" value="ECO:0007669"/>
    <property type="project" value="TreeGrafter"/>
</dbReference>
<accession>A0A672H6G1</accession>
<dbReference type="SUPFAM" id="SSF57667">
    <property type="entry name" value="beta-beta-alpha zinc fingers"/>
    <property type="match status" value="2"/>
</dbReference>
<keyword evidence="5" id="KW-0862">Zinc</keyword>
<evidence type="ECO:0000256" key="3">
    <source>
        <dbReference type="ARBA" id="ARBA00022737"/>
    </source>
</evidence>
<dbReference type="Pfam" id="PF00096">
    <property type="entry name" value="zf-C2H2"/>
    <property type="match status" value="2"/>
</dbReference>
<dbReference type="GO" id="GO:0008270">
    <property type="term" value="F:zinc ion binding"/>
    <property type="evidence" value="ECO:0007669"/>
    <property type="project" value="UniProtKB-KW"/>
</dbReference>
<comment type="subcellular location">
    <subcellularLocation>
        <location evidence="1">Nucleus</location>
    </subcellularLocation>
</comment>
<dbReference type="GO" id="GO:0005634">
    <property type="term" value="C:nucleus"/>
    <property type="evidence" value="ECO:0007669"/>
    <property type="project" value="UniProtKB-SubCell"/>
</dbReference>
<dbReference type="FunFam" id="3.30.160.60:FF:000295">
    <property type="entry name" value="zinc finger protein 19"/>
    <property type="match status" value="1"/>
</dbReference>
<dbReference type="GO" id="GO:0000978">
    <property type="term" value="F:RNA polymerase II cis-regulatory region sequence-specific DNA binding"/>
    <property type="evidence" value="ECO:0007669"/>
    <property type="project" value="TreeGrafter"/>
</dbReference>